<dbReference type="eggNOG" id="ENOG5033UBF">
    <property type="taxonomic scope" value="Bacteria"/>
</dbReference>
<name>W7DYV7_9PROT</name>
<keyword evidence="3" id="KW-1185">Reference proteome</keyword>
<dbReference type="Proteomes" id="UP000019250">
    <property type="component" value="Unassembled WGS sequence"/>
</dbReference>
<feature type="transmembrane region" description="Helical" evidence="1">
    <location>
        <begin position="307"/>
        <end position="327"/>
    </location>
</feature>
<feature type="transmembrane region" description="Helical" evidence="1">
    <location>
        <begin position="182"/>
        <end position="205"/>
    </location>
</feature>
<protein>
    <submittedName>
        <fullName evidence="2">Uncharacterized protein</fullName>
    </submittedName>
</protein>
<feature type="transmembrane region" description="Helical" evidence="1">
    <location>
        <begin position="12"/>
        <end position="30"/>
    </location>
</feature>
<organism evidence="2 3">
    <name type="scientific">Commensalibacter papalotli</name>
    <name type="common">ex Servin-Garciduenas et al. 2014</name>
    <dbReference type="NCBI Taxonomy" id="1208583"/>
    <lineage>
        <taxon>Bacteria</taxon>
        <taxon>Pseudomonadati</taxon>
        <taxon>Pseudomonadota</taxon>
        <taxon>Alphaproteobacteria</taxon>
        <taxon>Acetobacterales</taxon>
        <taxon>Acetobacteraceae</taxon>
    </lineage>
</organism>
<dbReference type="AlphaFoldDB" id="W7DYV7"/>
<feature type="transmembrane region" description="Helical" evidence="1">
    <location>
        <begin position="282"/>
        <end position="300"/>
    </location>
</feature>
<feature type="transmembrane region" description="Helical" evidence="1">
    <location>
        <begin position="104"/>
        <end position="124"/>
    </location>
</feature>
<accession>W7DYV7</accession>
<evidence type="ECO:0000313" key="3">
    <source>
        <dbReference type="Proteomes" id="UP000019250"/>
    </source>
</evidence>
<evidence type="ECO:0000256" key="1">
    <source>
        <dbReference type="SAM" id="Phobius"/>
    </source>
</evidence>
<gene>
    <name evidence="2" type="ORF">COMX_05590</name>
</gene>
<dbReference type="RefSeq" id="WP_034337989.1">
    <property type="nucleotide sequence ID" value="NZ_ATSX01000001.1"/>
</dbReference>
<reference evidence="2 3" key="1">
    <citation type="journal article" date="2014" name="Genome Announc.">
        <title>Draft Genome Sequence of Commensalibacter papalotli MX01, a Symbiont Identified from the Guts of Overwintering Monarch Butterflies.</title>
        <authorList>
            <person name="Servin-Garciduenas L.E."/>
            <person name="Sanchez-Quinto A."/>
            <person name="Martinez-Romero E."/>
        </authorList>
    </citation>
    <scope>NUCLEOTIDE SEQUENCE [LARGE SCALE GENOMIC DNA]</scope>
    <source>
        <strain evidence="3">MX-MONARCH01</strain>
    </source>
</reference>
<dbReference type="OrthoDB" id="8744808at2"/>
<sequence length="360" mass="41651">MNTKFKSISNIIYLFIIFWVIASASFSGSISKWGLGENDDRFTPDAIFNNTAHKPFIYRQLVPQIAVHIENVIPATLQQVILKRFNPADYYVASQKMNQTLHKFAYLLMYIVSFFCIFFSLYILRLTLINLGCNNIIAIFAPTIMALFFPYFQTNGGHYYDYPEILFMAAAFLCTIKEKYSLLVVITILATLNKETYFFFIIVLFPIMKHKLTMKKALFGISGLVILSGIFNVILKYMYLSSPGGVFEFHLYDNWDLLTHFTIYRQHDLTYGIPNLSRGSELVLSMIFFVMLFISTWQTIPNFIKNHIRLALIINIPLYFLFCYAGEVRDLSLLYVGIVIMVAYLLGQYIPQQSNVRGDK</sequence>
<keyword evidence="1" id="KW-0812">Transmembrane</keyword>
<proteinExistence type="predicted"/>
<keyword evidence="1" id="KW-1133">Transmembrane helix</keyword>
<evidence type="ECO:0000313" key="2">
    <source>
        <dbReference type="EMBL" id="EUK19198.1"/>
    </source>
</evidence>
<dbReference type="STRING" id="1208583.COMX_05590"/>
<feature type="transmembrane region" description="Helical" evidence="1">
    <location>
        <begin position="217"/>
        <end position="239"/>
    </location>
</feature>
<keyword evidence="1" id="KW-0472">Membrane</keyword>
<comment type="caution">
    <text evidence="2">The sequence shown here is derived from an EMBL/GenBank/DDBJ whole genome shotgun (WGS) entry which is preliminary data.</text>
</comment>
<dbReference type="EMBL" id="ATSX01000001">
    <property type="protein sequence ID" value="EUK19198.1"/>
    <property type="molecule type" value="Genomic_DNA"/>
</dbReference>
<feature type="transmembrane region" description="Helical" evidence="1">
    <location>
        <begin position="131"/>
        <end position="152"/>
    </location>
</feature>
<feature type="transmembrane region" description="Helical" evidence="1">
    <location>
        <begin position="333"/>
        <end position="350"/>
    </location>
</feature>